<dbReference type="GO" id="GO:0005576">
    <property type="term" value="C:extracellular region"/>
    <property type="evidence" value="ECO:0007669"/>
    <property type="project" value="InterPro"/>
</dbReference>
<keyword evidence="2" id="KW-1133">Transmembrane helix</keyword>
<dbReference type="GO" id="GO:0006869">
    <property type="term" value="P:lipid transport"/>
    <property type="evidence" value="ECO:0007669"/>
    <property type="project" value="InterPro"/>
</dbReference>
<dbReference type="Pfam" id="PF05461">
    <property type="entry name" value="ApoL"/>
    <property type="match status" value="1"/>
</dbReference>
<evidence type="ECO:0008006" key="5">
    <source>
        <dbReference type="Google" id="ProtNLM"/>
    </source>
</evidence>
<dbReference type="GO" id="GO:0008289">
    <property type="term" value="F:lipid binding"/>
    <property type="evidence" value="ECO:0007669"/>
    <property type="project" value="InterPro"/>
</dbReference>
<dbReference type="InterPro" id="IPR008405">
    <property type="entry name" value="ApoL"/>
</dbReference>
<feature type="transmembrane region" description="Helical" evidence="2">
    <location>
        <begin position="59"/>
        <end position="83"/>
    </location>
</feature>
<name>A0A9D4ZKT1_ADICA</name>
<feature type="transmembrane region" description="Helical" evidence="2">
    <location>
        <begin position="89"/>
        <end position="110"/>
    </location>
</feature>
<reference evidence="3 4" key="1">
    <citation type="submission" date="2021-01" db="EMBL/GenBank/DDBJ databases">
        <title>Adiantum capillus-veneris genome.</title>
        <authorList>
            <person name="Fang Y."/>
            <person name="Liao Q."/>
        </authorList>
    </citation>
    <scope>NUCLEOTIDE SEQUENCE [LARGE SCALE GENOMIC DNA]</scope>
    <source>
        <strain evidence="3">H3</strain>
        <tissue evidence="3">Leaf</tissue>
    </source>
</reference>
<dbReference type="AlphaFoldDB" id="A0A9D4ZKT1"/>
<evidence type="ECO:0000313" key="3">
    <source>
        <dbReference type="EMBL" id="KAI5079328.1"/>
    </source>
</evidence>
<accession>A0A9D4ZKT1</accession>
<dbReference type="PANTHER" id="PTHR14096:SF28">
    <property type="entry name" value="APOLIPOPROTEIN L, 1-RELATED"/>
    <property type="match status" value="1"/>
</dbReference>
<protein>
    <recommendedName>
        <fullName evidence="5">Apolipo L3-like protein</fullName>
    </recommendedName>
</protein>
<proteinExistence type="inferred from homology"/>
<sequence>MAPPDHLEDLRRGIEASFKKLEAMDIHGWQAEQQRLEAKIEGVCRELESMHTNVSITQVAGGSAVAAGGAMAMLGAALAPFTFGITLPLVAAGVALGAAGGLTTAGGHLMQKFVSNARLNELLPRSHTFCERTRKLQDALDELLGLLQKLHQVMHLKGIKLISDVLPIQQQLDANRIHSVLKRLLQSGKVQEEL</sequence>
<dbReference type="EMBL" id="JABFUD020000005">
    <property type="protein sequence ID" value="KAI5079328.1"/>
    <property type="molecule type" value="Genomic_DNA"/>
</dbReference>
<keyword evidence="2" id="KW-0812">Transmembrane</keyword>
<evidence type="ECO:0000256" key="2">
    <source>
        <dbReference type="SAM" id="Phobius"/>
    </source>
</evidence>
<dbReference type="OrthoDB" id="2307332at2759"/>
<keyword evidence="4" id="KW-1185">Reference proteome</keyword>
<comment type="caution">
    <text evidence="3">The sequence shown here is derived from an EMBL/GenBank/DDBJ whole genome shotgun (WGS) entry which is preliminary data.</text>
</comment>
<dbReference type="Proteomes" id="UP000886520">
    <property type="component" value="Chromosome 5"/>
</dbReference>
<evidence type="ECO:0000256" key="1">
    <source>
        <dbReference type="ARBA" id="ARBA00010090"/>
    </source>
</evidence>
<organism evidence="3 4">
    <name type="scientific">Adiantum capillus-veneris</name>
    <name type="common">Maidenhair fern</name>
    <dbReference type="NCBI Taxonomy" id="13818"/>
    <lineage>
        <taxon>Eukaryota</taxon>
        <taxon>Viridiplantae</taxon>
        <taxon>Streptophyta</taxon>
        <taxon>Embryophyta</taxon>
        <taxon>Tracheophyta</taxon>
        <taxon>Polypodiopsida</taxon>
        <taxon>Polypodiidae</taxon>
        <taxon>Polypodiales</taxon>
        <taxon>Pteridineae</taxon>
        <taxon>Pteridaceae</taxon>
        <taxon>Vittarioideae</taxon>
        <taxon>Adiantum</taxon>
    </lineage>
</organism>
<keyword evidence="2" id="KW-0472">Membrane</keyword>
<dbReference type="GO" id="GO:0042157">
    <property type="term" value="P:lipoprotein metabolic process"/>
    <property type="evidence" value="ECO:0007669"/>
    <property type="project" value="InterPro"/>
</dbReference>
<dbReference type="GO" id="GO:0016020">
    <property type="term" value="C:membrane"/>
    <property type="evidence" value="ECO:0007669"/>
    <property type="project" value="TreeGrafter"/>
</dbReference>
<gene>
    <name evidence="3" type="ORF">GOP47_0004807</name>
</gene>
<evidence type="ECO:0000313" key="4">
    <source>
        <dbReference type="Proteomes" id="UP000886520"/>
    </source>
</evidence>
<dbReference type="PANTHER" id="PTHR14096">
    <property type="entry name" value="APOLIPOPROTEIN L"/>
    <property type="match status" value="1"/>
</dbReference>
<comment type="similarity">
    <text evidence="1">Belongs to the apolipoprotein L family.</text>
</comment>